<keyword evidence="3" id="KW-1185">Reference proteome</keyword>
<evidence type="ECO:0000313" key="3">
    <source>
        <dbReference type="Proteomes" id="UP000006237"/>
    </source>
</evidence>
<evidence type="ECO:0000313" key="2">
    <source>
        <dbReference type="EMBL" id="EEI63849.1"/>
    </source>
</evidence>
<dbReference type="EMBL" id="ACHF01000020">
    <property type="protein sequence ID" value="EEI63849.1"/>
    <property type="molecule type" value="Genomic_DNA"/>
</dbReference>
<proteinExistence type="predicted"/>
<name>A0ABM9XRN3_9CORY</name>
<dbReference type="Proteomes" id="UP000006237">
    <property type="component" value="Unassembled WGS sequence"/>
</dbReference>
<organism evidence="2 3">
    <name type="scientific">Corynebacterium glucuronolyticum ATCC 51866</name>
    <dbReference type="NCBI Taxonomy" id="548478"/>
    <lineage>
        <taxon>Bacteria</taxon>
        <taxon>Bacillati</taxon>
        <taxon>Actinomycetota</taxon>
        <taxon>Actinomycetes</taxon>
        <taxon>Mycobacteriales</taxon>
        <taxon>Corynebacteriaceae</taxon>
        <taxon>Corynebacterium</taxon>
    </lineage>
</organism>
<accession>A0ABM9XRN3</accession>
<gene>
    <name evidence="2" type="ORF">HMPREF0293_0645</name>
</gene>
<protein>
    <submittedName>
        <fullName evidence="2">Uncharacterized protein</fullName>
    </submittedName>
</protein>
<comment type="caution">
    <text evidence="2">The sequence shown here is derived from an EMBL/GenBank/DDBJ whole genome shotgun (WGS) entry which is preliminary data.</text>
</comment>
<sequence length="138" mass="13300">MTPTIGDSVSEQIMDKIFVGFSDGAEKARGGLGTAIEGATKLQGGLAALQGATVQMGDGAGRLAGGVDKLTGPVTGALDQLPVAHADRRPAEEHAGGAGCGAAGRARDTGGGDGDAARWNATARGGVATACRQGGAAG</sequence>
<reference evidence="2 3" key="1">
    <citation type="submission" date="2009-01" db="EMBL/GenBank/DDBJ databases">
        <authorList>
            <person name="Qin X."/>
            <person name="Bachman B."/>
            <person name="Battles P."/>
            <person name="Bell A."/>
            <person name="Bess C."/>
            <person name="Bickham C."/>
            <person name="Chaboub L."/>
            <person name="Chen D."/>
            <person name="Coyle M."/>
            <person name="Deiros D.R."/>
            <person name="Dinh H."/>
            <person name="Forbes L."/>
            <person name="Fowler G."/>
            <person name="Francisco L."/>
            <person name="Fu Q."/>
            <person name="Gubbala S."/>
            <person name="Hale W."/>
            <person name="Han Y."/>
            <person name="Hemphill L."/>
            <person name="Highlander S.K."/>
            <person name="Hirani K."/>
            <person name="Hogues M."/>
            <person name="Jackson L."/>
            <person name="Jakkamsetti A."/>
            <person name="Javaid M."/>
            <person name="Jiang H."/>
            <person name="Korchina V."/>
            <person name="Kovar C."/>
            <person name="Lara F."/>
            <person name="Lee S."/>
            <person name="Mata R."/>
            <person name="Mathew T."/>
            <person name="Moen C."/>
            <person name="Morales K."/>
            <person name="Munidasa M."/>
            <person name="Nazareth L."/>
            <person name="Ngo R."/>
            <person name="Nguyen L."/>
            <person name="Okwuonu G."/>
            <person name="Ongeri F."/>
            <person name="Patil S."/>
            <person name="Petrosino J."/>
            <person name="Pham C."/>
            <person name="Pham P."/>
            <person name="Pu L.-L."/>
            <person name="Puazo M."/>
            <person name="Raj R."/>
            <person name="Reid J."/>
            <person name="Rouhana J."/>
            <person name="Saada N."/>
            <person name="Shang Y."/>
            <person name="Simmons D."/>
            <person name="Thornton R."/>
            <person name="Warren J."/>
            <person name="Weissenberger G."/>
            <person name="Zhang J."/>
            <person name="Zhang L."/>
            <person name="Zhou C."/>
            <person name="Zhu D."/>
            <person name="Muzny D."/>
            <person name="Worley K."/>
            <person name="Gibbs R."/>
        </authorList>
    </citation>
    <scope>NUCLEOTIDE SEQUENCE [LARGE SCALE GENOMIC DNA]</scope>
    <source>
        <strain evidence="2 3">ATCC 51866</strain>
    </source>
</reference>
<feature type="region of interest" description="Disordered" evidence="1">
    <location>
        <begin position="88"/>
        <end position="118"/>
    </location>
</feature>
<evidence type="ECO:0000256" key="1">
    <source>
        <dbReference type="SAM" id="MobiDB-lite"/>
    </source>
</evidence>